<accession>A0A641ASH9</accession>
<sequence length="127" mass="13879">MYLLFVDESGTHGSSHSFVLGGVAIHEDDAQILQTALDKIVSQHLDRIPPNLDEYELHASEMRNAKKPASPTAKKTSMWASVDRATRHKILAAAYDLIASFKPSDPRLPLTIFGRRGGLPLPPGVHA</sequence>
<feature type="region of interest" description="Disordered" evidence="1">
    <location>
        <begin position="61"/>
        <end position="80"/>
    </location>
</feature>
<dbReference type="Pfam" id="PF12686">
    <property type="entry name" value="DUF3800"/>
    <property type="match status" value="1"/>
</dbReference>
<keyword evidence="3" id="KW-1185">Reference proteome</keyword>
<dbReference type="RefSeq" id="WP_129180998.1">
    <property type="nucleotide sequence ID" value="NZ_JAGIOG010000001.1"/>
</dbReference>
<dbReference type="EMBL" id="SDPP02000001">
    <property type="protein sequence ID" value="KAA1380487.1"/>
    <property type="molecule type" value="Genomic_DNA"/>
</dbReference>
<gene>
    <name evidence="2" type="ORF">ESP62_004725</name>
</gene>
<dbReference type="OrthoDB" id="9800818at2"/>
<reference evidence="2" key="1">
    <citation type="submission" date="2019-09" db="EMBL/GenBank/DDBJ databases">
        <authorList>
            <person name="Li J."/>
        </authorList>
    </citation>
    <scope>NUCLEOTIDE SEQUENCE [LARGE SCALE GENOMIC DNA]</scope>
    <source>
        <strain evidence="2">NRBC 14897</strain>
    </source>
</reference>
<dbReference type="InterPro" id="IPR024524">
    <property type="entry name" value="DUF3800"/>
</dbReference>
<comment type="caution">
    <text evidence="2">The sequence shown here is derived from an EMBL/GenBank/DDBJ whole genome shotgun (WGS) entry which is preliminary data.</text>
</comment>
<feature type="compositionally biased region" description="Low complexity" evidence="1">
    <location>
        <begin position="67"/>
        <end position="77"/>
    </location>
</feature>
<dbReference type="Proteomes" id="UP001515100">
    <property type="component" value="Unassembled WGS sequence"/>
</dbReference>
<evidence type="ECO:0000313" key="3">
    <source>
        <dbReference type="Proteomes" id="UP001515100"/>
    </source>
</evidence>
<evidence type="ECO:0000256" key="1">
    <source>
        <dbReference type="SAM" id="MobiDB-lite"/>
    </source>
</evidence>
<name>A0A641ASH9_9ACTN</name>
<organism evidence="2 3">
    <name type="scientific">Aeromicrobium fastidiosum</name>
    <dbReference type="NCBI Taxonomy" id="52699"/>
    <lineage>
        <taxon>Bacteria</taxon>
        <taxon>Bacillati</taxon>
        <taxon>Actinomycetota</taxon>
        <taxon>Actinomycetes</taxon>
        <taxon>Propionibacteriales</taxon>
        <taxon>Nocardioidaceae</taxon>
        <taxon>Aeromicrobium</taxon>
    </lineage>
</organism>
<evidence type="ECO:0000313" key="2">
    <source>
        <dbReference type="EMBL" id="KAA1380487.1"/>
    </source>
</evidence>
<proteinExistence type="predicted"/>
<protein>
    <submittedName>
        <fullName evidence="2">DUF3800 domain-containing protein</fullName>
    </submittedName>
</protein>
<dbReference type="AlphaFoldDB" id="A0A641ASH9"/>